<feature type="transmembrane region" description="Helical" evidence="7">
    <location>
        <begin position="174"/>
        <end position="194"/>
    </location>
</feature>
<dbReference type="GO" id="GO:0016020">
    <property type="term" value="C:membrane"/>
    <property type="evidence" value="ECO:0007669"/>
    <property type="project" value="UniProtKB-SubCell"/>
</dbReference>
<dbReference type="GO" id="GO:0006882">
    <property type="term" value="P:intracellular zinc ion homeostasis"/>
    <property type="evidence" value="ECO:0007669"/>
    <property type="project" value="InterPro"/>
</dbReference>
<dbReference type="AlphaFoldDB" id="A0A6I6JZV2"/>
<feature type="transmembrane region" description="Helical" evidence="7">
    <location>
        <begin position="117"/>
        <end position="135"/>
    </location>
</feature>
<reference evidence="9 10" key="1">
    <citation type="submission" date="2019-11" db="EMBL/GenBank/DDBJ databases">
        <authorList>
            <person name="Zheng R.K."/>
            <person name="Sun C.M."/>
        </authorList>
    </citation>
    <scope>NUCLEOTIDE SEQUENCE [LARGE SCALE GENOMIC DNA]</scope>
    <source>
        <strain evidence="9 10">WC007</strain>
    </source>
</reference>
<evidence type="ECO:0000256" key="1">
    <source>
        <dbReference type="ARBA" id="ARBA00004141"/>
    </source>
</evidence>
<evidence type="ECO:0000256" key="7">
    <source>
        <dbReference type="SAM" id="Phobius"/>
    </source>
</evidence>
<comment type="subcellular location">
    <subcellularLocation>
        <location evidence="1">Membrane</location>
        <topology evidence="1">Multi-pass membrane protein</topology>
    </subcellularLocation>
</comment>
<evidence type="ECO:0000259" key="8">
    <source>
        <dbReference type="Pfam" id="PF01545"/>
    </source>
</evidence>
<dbReference type="Pfam" id="PF01545">
    <property type="entry name" value="Cation_efflux"/>
    <property type="match status" value="1"/>
</dbReference>
<evidence type="ECO:0000256" key="6">
    <source>
        <dbReference type="ARBA" id="ARBA00023136"/>
    </source>
</evidence>
<dbReference type="RefSeq" id="WP_158868937.1">
    <property type="nucleotide sequence ID" value="NZ_CP046401.1"/>
</dbReference>
<dbReference type="PANTHER" id="PTHR45755">
    <property type="match status" value="1"/>
</dbReference>
<dbReference type="InterPro" id="IPR058533">
    <property type="entry name" value="Cation_efflux_TM"/>
</dbReference>
<keyword evidence="10" id="KW-1185">Reference proteome</keyword>
<dbReference type="NCBIfam" id="TIGR01297">
    <property type="entry name" value="CDF"/>
    <property type="match status" value="1"/>
</dbReference>
<feature type="transmembrane region" description="Helical" evidence="7">
    <location>
        <begin position="83"/>
        <end position="105"/>
    </location>
</feature>
<evidence type="ECO:0000256" key="5">
    <source>
        <dbReference type="ARBA" id="ARBA00023065"/>
    </source>
</evidence>
<keyword evidence="6 7" id="KW-0472">Membrane</keyword>
<feature type="transmembrane region" description="Helical" evidence="7">
    <location>
        <begin position="43"/>
        <end position="62"/>
    </location>
</feature>
<evidence type="ECO:0000256" key="2">
    <source>
        <dbReference type="ARBA" id="ARBA00022448"/>
    </source>
</evidence>
<proteinExistence type="predicted"/>
<keyword evidence="3 7" id="KW-0812">Transmembrane</keyword>
<keyword evidence="2" id="KW-0813">Transport</keyword>
<gene>
    <name evidence="9" type="ORF">GM418_19595</name>
</gene>
<keyword evidence="4 7" id="KW-1133">Transmembrane helix</keyword>
<protein>
    <submittedName>
        <fullName evidence="9">Cation diffusion facilitator family transporter</fullName>
    </submittedName>
</protein>
<feature type="domain" description="Cation efflux protein transmembrane" evidence="8">
    <location>
        <begin position="16"/>
        <end position="205"/>
    </location>
</feature>
<evidence type="ECO:0000313" key="9">
    <source>
        <dbReference type="EMBL" id="QGY45797.1"/>
    </source>
</evidence>
<evidence type="ECO:0000313" key="10">
    <source>
        <dbReference type="Proteomes" id="UP000428260"/>
    </source>
</evidence>
<dbReference type="GO" id="GO:0005385">
    <property type="term" value="F:zinc ion transmembrane transporter activity"/>
    <property type="evidence" value="ECO:0007669"/>
    <property type="project" value="InterPro"/>
</dbReference>
<dbReference type="InterPro" id="IPR045316">
    <property type="entry name" value="Msc2-like"/>
</dbReference>
<evidence type="ECO:0000256" key="4">
    <source>
        <dbReference type="ARBA" id="ARBA00022989"/>
    </source>
</evidence>
<dbReference type="EMBL" id="CP046401">
    <property type="protein sequence ID" value="QGY45797.1"/>
    <property type="molecule type" value="Genomic_DNA"/>
</dbReference>
<dbReference type="InterPro" id="IPR027469">
    <property type="entry name" value="Cation_efflux_TMD_sf"/>
</dbReference>
<dbReference type="Gene3D" id="1.20.1510.10">
    <property type="entry name" value="Cation efflux protein transmembrane domain"/>
    <property type="match status" value="1"/>
</dbReference>
<dbReference type="SUPFAM" id="SSF161111">
    <property type="entry name" value="Cation efflux protein transmembrane domain-like"/>
    <property type="match status" value="1"/>
</dbReference>
<feature type="transmembrane region" description="Helical" evidence="7">
    <location>
        <begin position="12"/>
        <end position="31"/>
    </location>
</feature>
<dbReference type="PANTHER" id="PTHR45755:SF4">
    <property type="entry name" value="ZINC TRANSPORTER 7"/>
    <property type="match status" value="1"/>
</dbReference>
<dbReference type="InterPro" id="IPR002524">
    <property type="entry name" value="Cation_efflux"/>
</dbReference>
<dbReference type="KEGG" id="mcos:GM418_19595"/>
<keyword evidence="5" id="KW-0406">Ion transport</keyword>
<sequence>MSEQKNKYENKTMWVVLLTAVTMVVEIIFGLTTKSMALLADGIHMGSHVLAIGLSWIAYIIVRRVSKSEKFKGNSDKILSLSGYSSGLMLLIFAVVIMIEAIQRFYNPVDIVYKEAILVAIIGLIVNIASAFILHHKHEHSDHNIRAAYLHVIADALTSVSAILGLTAAMIWDIPFIDTIAALISSFVIIKWSVGLLKDSGKVLLDIDQNNHKHEHYHH</sequence>
<feature type="transmembrane region" description="Helical" evidence="7">
    <location>
        <begin position="147"/>
        <end position="168"/>
    </location>
</feature>
<name>A0A6I6JZV2_9BACT</name>
<accession>A0A6I6JZV2</accession>
<evidence type="ECO:0000256" key="3">
    <source>
        <dbReference type="ARBA" id="ARBA00022692"/>
    </source>
</evidence>
<dbReference type="Proteomes" id="UP000428260">
    <property type="component" value="Chromosome"/>
</dbReference>
<organism evidence="9 10">
    <name type="scientific">Maribellus comscasis</name>
    <dbReference type="NCBI Taxonomy" id="2681766"/>
    <lineage>
        <taxon>Bacteria</taxon>
        <taxon>Pseudomonadati</taxon>
        <taxon>Bacteroidota</taxon>
        <taxon>Bacteroidia</taxon>
        <taxon>Marinilabiliales</taxon>
        <taxon>Prolixibacteraceae</taxon>
        <taxon>Maribellus</taxon>
    </lineage>
</organism>